<dbReference type="AlphaFoldDB" id="A0A8J4R510"/>
<keyword evidence="9" id="KW-1185">Reference proteome</keyword>
<name>A0A8J4R510_9ROSI</name>
<dbReference type="InterPro" id="IPR018188">
    <property type="entry name" value="RNase_T2_His_AS_1"/>
</dbReference>
<dbReference type="GO" id="GO:0033897">
    <property type="term" value="F:ribonuclease T2 activity"/>
    <property type="evidence" value="ECO:0007669"/>
    <property type="project" value="InterPro"/>
</dbReference>
<dbReference type="GO" id="GO:0006401">
    <property type="term" value="P:RNA catabolic process"/>
    <property type="evidence" value="ECO:0007669"/>
    <property type="project" value="TreeGrafter"/>
</dbReference>
<keyword evidence="6" id="KW-0456">Lyase</keyword>
<dbReference type="InterPro" id="IPR033697">
    <property type="entry name" value="Ribonuclease_T2_eukaryotic"/>
</dbReference>
<keyword evidence="4" id="KW-0378">Hydrolase</keyword>
<dbReference type="Pfam" id="PF00445">
    <property type="entry name" value="Ribonuclease_T2"/>
    <property type="match status" value="1"/>
</dbReference>
<reference evidence="8" key="1">
    <citation type="submission" date="2020-03" db="EMBL/GenBank/DDBJ databases">
        <title>Castanea mollissima Vanexum genome sequencing.</title>
        <authorList>
            <person name="Staton M."/>
        </authorList>
    </citation>
    <scope>NUCLEOTIDE SEQUENCE</scope>
    <source>
        <tissue evidence="8">Leaf</tissue>
    </source>
</reference>
<evidence type="ECO:0000256" key="7">
    <source>
        <dbReference type="RuleBase" id="RU004328"/>
    </source>
</evidence>
<dbReference type="CDD" id="cd01061">
    <property type="entry name" value="RNase_T2_euk"/>
    <property type="match status" value="1"/>
</dbReference>
<keyword evidence="3" id="KW-0255">Endonuclease</keyword>
<dbReference type="InterPro" id="IPR001568">
    <property type="entry name" value="RNase_T2-like"/>
</dbReference>
<dbReference type="OrthoDB" id="1421104at2759"/>
<organism evidence="8 9">
    <name type="scientific">Castanea mollissima</name>
    <name type="common">Chinese chestnut</name>
    <dbReference type="NCBI Taxonomy" id="60419"/>
    <lineage>
        <taxon>Eukaryota</taxon>
        <taxon>Viridiplantae</taxon>
        <taxon>Streptophyta</taxon>
        <taxon>Embryophyta</taxon>
        <taxon>Tracheophyta</taxon>
        <taxon>Spermatophyta</taxon>
        <taxon>Magnoliopsida</taxon>
        <taxon>eudicotyledons</taxon>
        <taxon>Gunneridae</taxon>
        <taxon>Pentapetalae</taxon>
        <taxon>rosids</taxon>
        <taxon>fabids</taxon>
        <taxon>Fagales</taxon>
        <taxon>Fagaceae</taxon>
        <taxon>Castanea</taxon>
    </lineage>
</organism>
<evidence type="ECO:0000256" key="3">
    <source>
        <dbReference type="ARBA" id="ARBA00022759"/>
    </source>
</evidence>
<evidence type="ECO:0000313" key="8">
    <source>
        <dbReference type="EMBL" id="KAF3959634.1"/>
    </source>
</evidence>
<dbReference type="SUPFAM" id="SSF55895">
    <property type="entry name" value="Ribonuclease Rh-like"/>
    <property type="match status" value="1"/>
</dbReference>
<protein>
    <submittedName>
        <fullName evidence="8">Uncharacterized protein</fullName>
    </submittedName>
</protein>
<sequence>MFCQCITCFLRCRVSFGSVGTKASQLELCLLQEVLTLTLFARYAGAISWSGSAKIAALPFALPYIILIGKLFSSLEFGIFGYIEMQWSLTMAVVFELDAKAIVDLLKKDEQSCNSNVNIVADCRKGLREIPMVWPPTYCQGRSLCRIPSPTNFTIHGLWPSDTTKYGTIQCPAGNLNLGSITSLMNRLGLEWPDLNGNNIRFWTCQYKKHGMCSADQLDAYSYFETTLKLKNSVDPLQYMAEAYIKPSNQVVYNAKYIFAAIWKKTRVKPRLWCYGRLRVKTLLEISICVDYSAGNFIDCPPTLLNDKHRNCFDYGTAGVSLPLPSRYRRHLPQEHHTLTNFSIGQNCPNEPVVEFNI</sequence>
<comment type="caution">
    <text evidence="8">The sequence shown here is derived from an EMBL/GenBank/DDBJ whole genome shotgun (WGS) entry which is preliminary data.</text>
</comment>
<dbReference type="Gene3D" id="3.90.730.10">
    <property type="entry name" value="Ribonuclease T2-like"/>
    <property type="match status" value="1"/>
</dbReference>
<evidence type="ECO:0000256" key="5">
    <source>
        <dbReference type="ARBA" id="ARBA00023157"/>
    </source>
</evidence>
<dbReference type="GO" id="GO:0016787">
    <property type="term" value="F:hydrolase activity"/>
    <property type="evidence" value="ECO:0007669"/>
    <property type="project" value="UniProtKB-KW"/>
</dbReference>
<accession>A0A8J4R510</accession>
<dbReference type="PANTHER" id="PTHR11240">
    <property type="entry name" value="RIBONUCLEASE T2"/>
    <property type="match status" value="1"/>
</dbReference>
<dbReference type="GO" id="GO:0005576">
    <property type="term" value="C:extracellular region"/>
    <property type="evidence" value="ECO:0007669"/>
    <property type="project" value="TreeGrafter"/>
</dbReference>
<comment type="similarity">
    <text evidence="1 7">Belongs to the RNase T2 family.</text>
</comment>
<evidence type="ECO:0000313" key="9">
    <source>
        <dbReference type="Proteomes" id="UP000737018"/>
    </source>
</evidence>
<dbReference type="EMBL" id="JRKL02002285">
    <property type="protein sequence ID" value="KAF3959634.1"/>
    <property type="molecule type" value="Genomic_DNA"/>
</dbReference>
<dbReference type="GO" id="GO:0003723">
    <property type="term" value="F:RNA binding"/>
    <property type="evidence" value="ECO:0007669"/>
    <property type="project" value="InterPro"/>
</dbReference>
<gene>
    <name evidence="8" type="ORF">CMV_015568</name>
</gene>
<dbReference type="PANTHER" id="PTHR11240:SF75">
    <property type="entry name" value="RIBONUCLEASE 3"/>
    <property type="match status" value="1"/>
</dbReference>
<keyword evidence="5" id="KW-1015">Disulfide bond</keyword>
<dbReference type="Proteomes" id="UP000737018">
    <property type="component" value="Unassembled WGS sequence"/>
</dbReference>
<evidence type="ECO:0000256" key="2">
    <source>
        <dbReference type="ARBA" id="ARBA00022722"/>
    </source>
</evidence>
<evidence type="ECO:0000256" key="1">
    <source>
        <dbReference type="ARBA" id="ARBA00007469"/>
    </source>
</evidence>
<dbReference type="PROSITE" id="PS00530">
    <property type="entry name" value="RNASE_T2_1"/>
    <property type="match status" value="1"/>
</dbReference>
<evidence type="ECO:0000256" key="4">
    <source>
        <dbReference type="ARBA" id="ARBA00022801"/>
    </source>
</evidence>
<evidence type="ECO:0000256" key="6">
    <source>
        <dbReference type="ARBA" id="ARBA00023239"/>
    </source>
</evidence>
<keyword evidence="2" id="KW-0540">Nuclease</keyword>
<proteinExistence type="inferred from homology"/>
<dbReference type="InterPro" id="IPR036430">
    <property type="entry name" value="RNase_T2-like_sf"/>
</dbReference>